<name>A0ABW4GEM0_9ACTN</name>
<evidence type="ECO:0000313" key="6">
    <source>
        <dbReference type="EMBL" id="MFD1541182.1"/>
    </source>
</evidence>
<keyword evidence="5" id="KW-1133">Transmembrane helix</keyword>
<organism evidence="6 7">
    <name type="scientific">Nonomuraea guangzhouensis</name>
    <dbReference type="NCBI Taxonomy" id="1291555"/>
    <lineage>
        <taxon>Bacteria</taxon>
        <taxon>Bacillati</taxon>
        <taxon>Actinomycetota</taxon>
        <taxon>Actinomycetes</taxon>
        <taxon>Streptosporangiales</taxon>
        <taxon>Streptosporangiaceae</taxon>
        <taxon>Nonomuraea</taxon>
    </lineage>
</organism>
<keyword evidence="3 6" id="KW-0378">Hydrolase</keyword>
<reference evidence="7" key="1">
    <citation type="journal article" date="2019" name="Int. J. Syst. Evol. Microbiol.">
        <title>The Global Catalogue of Microorganisms (GCM) 10K type strain sequencing project: providing services to taxonomists for standard genome sequencing and annotation.</title>
        <authorList>
            <consortium name="The Broad Institute Genomics Platform"/>
            <consortium name="The Broad Institute Genome Sequencing Center for Infectious Disease"/>
            <person name="Wu L."/>
            <person name="Ma J."/>
        </authorList>
    </citation>
    <scope>NUCLEOTIDE SEQUENCE [LARGE SCALE GENOMIC DNA]</scope>
    <source>
        <strain evidence="7">CGMCC 1.15399</strain>
    </source>
</reference>
<dbReference type="PANTHER" id="PTHR33938:SF15">
    <property type="entry name" value="FERULOYL ESTERASE B-RELATED"/>
    <property type="match status" value="1"/>
</dbReference>
<proteinExistence type="predicted"/>
<dbReference type="GO" id="GO:0016787">
    <property type="term" value="F:hydrolase activity"/>
    <property type="evidence" value="ECO:0007669"/>
    <property type="project" value="UniProtKB-KW"/>
</dbReference>
<keyword evidence="2" id="KW-0732">Signal</keyword>
<evidence type="ECO:0000256" key="1">
    <source>
        <dbReference type="ARBA" id="ARBA00022487"/>
    </source>
</evidence>
<dbReference type="Proteomes" id="UP001597097">
    <property type="component" value="Unassembled WGS sequence"/>
</dbReference>
<dbReference type="PANTHER" id="PTHR33938">
    <property type="entry name" value="FERULOYL ESTERASE B-RELATED"/>
    <property type="match status" value="1"/>
</dbReference>
<gene>
    <name evidence="6" type="ORF">ACFSJ0_29305</name>
</gene>
<keyword evidence="7" id="KW-1185">Reference proteome</keyword>
<dbReference type="Pfam" id="PF07519">
    <property type="entry name" value="Tannase"/>
    <property type="match status" value="1"/>
</dbReference>
<evidence type="ECO:0000256" key="2">
    <source>
        <dbReference type="ARBA" id="ARBA00022729"/>
    </source>
</evidence>
<protein>
    <submittedName>
        <fullName evidence="6">Tannase/feruloyl esterase family alpha/beta hydrolase</fullName>
    </submittedName>
</protein>
<sequence>MTQELLACVRGRMPGRAARTVGVRALPVVLAVLAVFVMAGGGQAASRTAVAGVPAEARDSSSGPPVVLPRMDCAALAGQDLSGTPGAPAVIGSATETISPVGWAACEVKGTAAPQIQFDVLLPTTTWRQRYLQTGCGAFCGSVDIFADATDGCVPLTRGDFAIATGNGGHVGVSGFDGTFGADPQLRVDFGYRSDHVVALVAKRLIALYYGQGPRYSYFDGCSQGGHEGMTEAQRYPRDFDGIVAGAPASLLTSLIVWSTGWHATANTDARGRPIMTAAKLPALHAAVMRECDARDGLADGQIDDPRACTFDPRSLRCATGSDSADCLTDAQVDAVRKLYDGPRDERGRRMYPGGEPVGSEANWARWVTPTATGAPAVAEGNGTNALKYLAYPSARPTATLHNLHYDSATFRDIHRQAGIYDASNPDLTAFRAAGGKLLLWHGWADQAISPYGTIAYYHALTERMGGTDATQQFARLFMLPGVAHCGDGQGPDAIDALTPTVAWVENGVAPDRLIATKRQDDTVVRTRPVYPYPTVARYDGNGSIDDAANFAPTPPPTRYEDDIPWLGSFRSGYEQTCGWHDGRWSCTLAPRPS</sequence>
<comment type="caution">
    <text evidence="6">The sequence shown here is derived from an EMBL/GenBank/DDBJ whole genome shotgun (WGS) entry which is preliminary data.</text>
</comment>
<dbReference type="RefSeq" id="WP_219530490.1">
    <property type="nucleotide sequence ID" value="NZ_JAHKRM010000009.1"/>
</dbReference>
<feature type="transmembrane region" description="Helical" evidence="5">
    <location>
        <begin position="21"/>
        <end position="41"/>
    </location>
</feature>
<keyword evidence="5" id="KW-0472">Membrane</keyword>
<accession>A0ABW4GEM0</accession>
<keyword evidence="5" id="KW-0812">Transmembrane</keyword>
<keyword evidence="4" id="KW-1015">Disulfide bond</keyword>
<evidence type="ECO:0000256" key="4">
    <source>
        <dbReference type="ARBA" id="ARBA00023157"/>
    </source>
</evidence>
<evidence type="ECO:0000256" key="5">
    <source>
        <dbReference type="SAM" id="Phobius"/>
    </source>
</evidence>
<keyword evidence="1" id="KW-0719">Serine esterase</keyword>
<dbReference type="InterPro" id="IPR011118">
    <property type="entry name" value="Tannase/feruloyl_esterase"/>
</dbReference>
<dbReference type="EMBL" id="JBHUCM010000024">
    <property type="protein sequence ID" value="MFD1541182.1"/>
    <property type="molecule type" value="Genomic_DNA"/>
</dbReference>
<evidence type="ECO:0000256" key="3">
    <source>
        <dbReference type="ARBA" id="ARBA00022801"/>
    </source>
</evidence>
<evidence type="ECO:0000313" key="7">
    <source>
        <dbReference type="Proteomes" id="UP001597097"/>
    </source>
</evidence>